<sequence>MDWKTLAVPGVIPLTWLSYAHERGLVHDDLTKRLGITEKFDPTSFSTGLEAKDFIRLALEIINRTGDNGVGFEIGWRLPLTAYGPLGQAMMASPTAGDALAVCLRFWQLIARGLRPETAVQQDTFVFTLAPYYPLEGPLGHIMTESTAASVFRAMVLLIPAAASEIEVWVDSPEPPYAENIRRHIPKIRFDMPILAFRFPKSLLDVQLPMASPPALAAAIENCEAELSRIDTHGKFTLKVQQNLKFRSSGYFTLEEMAEHLALTPRTLRRHLASEGGSYSALLQAARRRDALQLLDNPSLEVADVAERLGYYDSANFVRAFRKLTGLSPTEYRRRANIEAT</sequence>
<keyword evidence="1" id="KW-0805">Transcription regulation</keyword>
<keyword evidence="6" id="KW-1185">Reference proteome</keyword>
<dbReference type="Proteomes" id="UP000284605">
    <property type="component" value="Unassembled WGS sequence"/>
</dbReference>
<dbReference type="SUPFAM" id="SSF46689">
    <property type="entry name" value="Homeodomain-like"/>
    <property type="match status" value="1"/>
</dbReference>
<dbReference type="PROSITE" id="PS01124">
    <property type="entry name" value="HTH_ARAC_FAMILY_2"/>
    <property type="match status" value="1"/>
</dbReference>
<dbReference type="AlphaFoldDB" id="A0A418WH06"/>
<dbReference type="PANTHER" id="PTHR47894:SF1">
    <property type="entry name" value="HTH-TYPE TRANSCRIPTIONAL REGULATOR VQSM"/>
    <property type="match status" value="1"/>
</dbReference>
<comment type="caution">
    <text evidence="5">The sequence shown here is derived from an EMBL/GenBank/DDBJ whole genome shotgun (WGS) entry which is preliminary data.</text>
</comment>
<dbReference type="InterPro" id="IPR018060">
    <property type="entry name" value="HTH_AraC"/>
</dbReference>
<reference evidence="5 6" key="1">
    <citation type="submission" date="2018-09" db="EMBL/GenBank/DDBJ databases">
        <authorList>
            <person name="Zhu H."/>
        </authorList>
    </citation>
    <scope>NUCLEOTIDE SEQUENCE [LARGE SCALE GENOMIC DNA]</scope>
    <source>
        <strain evidence="5 6">K1W22B-8</strain>
    </source>
</reference>
<evidence type="ECO:0000313" key="5">
    <source>
        <dbReference type="EMBL" id="RJF89321.1"/>
    </source>
</evidence>
<evidence type="ECO:0000256" key="3">
    <source>
        <dbReference type="ARBA" id="ARBA00023163"/>
    </source>
</evidence>
<name>A0A418WH06_9PROT</name>
<dbReference type="GO" id="GO:0000976">
    <property type="term" value="F:transcription cis-regulatory region binding"/>
    <property type="evidence" value="ECO:0007669"/>
    <property type="project" value="TreeGrafter"/>
</dbReference>
<dbReference type="Pfam" id="PF12833">
    <property type="entry name" value="HTH_18"/>
    <property type="match status" value="1"/>
</dbReference>
<dbReference type="SMART" id="SM00342">
    <property type="entry name" value="HTH_ARAC"/>
    <property type="match status" value="1"/>
</dbReference>
<evidence type="ECO:0000313" key="6">
    <source>
        <dbReference type="Proteomes" id="UP000284605"/>
    </source>
</evidence>
<evidence type="ECO:0000259" key="4">
    <source>
        <dbReference type="PROSITE" id="PS01124"/>
    </source>
</evidence>
<dbReference type="RefSeq" id="WP_119780970.1">
    <property type="nucleotide sequence ID" value="NZ_QYUK01000011.1"/>
</dbReference>
<evidence type="ECO:0000256" key="2">
    <source>
        <dbReference type="ARBA" id="ARBA00023125"/>
    </source>
</evidence>
<dbReference type="GO" id="GO:0005829">
    <property type="term" value="C:cytosol"/>
    <property type="evidence" value="ECO:0007669"/>
    <property type="project" value="TreeGrafter"/>
</dbReference>
<accession>A0A418WH06</accession>
<evidence type="ECO:0000256" key="1">
    <source>
        <dbReference type="ARBA" id="ARBA00023015"/>
    </source>
</evidence>
<organism evidence="5 6">
    <name type="scientific">Oleomonas cavernae</name>
    <dbReference type="NCBI Taxonomy" id="2320859"/>
    <lineage>
        <taxon>Bacteria</taxon>
        <taxon>Pseudomonadati</taxon>
        <taxon>Pseudomonadota</taxon>
        <taxon>Alphaproteobacteria</taxon>
        <taxon>Acetobacterales</taxon>
        <taxon>Acetobacteraceae</taxon>
        <taxon>Oleomonas</taxon>
    </lineage>
</organism>
<dbReference type="Gene3D" id="1.10.10.60">
    <property type="entry name" value="Homeodomain-like"/>
    <property type="match status" value="1"/>
</dbReference>
<dbReference type="InterPro" id="IPR020449">
    <property type="entry name" value="Tscrpt_reg_AraC-type_HTH"/>
</dbReference>
<dbReference type="PRINTS" id="PR00032">
    <property type="entry name" value="HTHARAC"/>
</dbReference>
<dbReference type="Pfam" id="PF12625">
    <property type="entry name" value="Arabinose_bd"/>
    <property type="match status" value="1"/>
</dbReference>
<protein>
    <submittedName>
        <fullName evidence="5">AraC family transcriptional regulator</fullName>
    </submittedName>
</protein>
<feature type="domain" description="HTH araC/xylS-type" evidence="4">
    <location>
        <begin position="234"/>
        <end position="335"/>
    </location>
</feature>
<dbReference type="OrthoDB" id="9805730at2"/>
<keyword evidence="2" id="KW-0238">DNA-binding</keyword>
<dbReference type="GO" id="GO:0003700">
    <property type="term" value="F:DNA-binding transcription factor activity"/>
    <property type="evidence" value="ECO:0007669"/>
    <property type="project" value="InterPro"/>
</dbReference>
<dbReference type="InterPro" id="IPR032687">
    <property type="entry name" value="AraC-type_N"/>
</dbReference>
<proteinExistence type="predicted"/>
<keyword evidence="3" id="KW-0804">Transcription</keyword>
<gene>
    <name evidence="5" type="ORF">D3874_22040</name>
</gene>
<dbReference type="EMBL" id="QYUK01000011">
    <property type="protein sequence ID" value="RJF89321.1"/>
    <property type="molecule type" value="Genomic_DNA"/>
</dbReference>
<dbReference type="PANTHER" id="PTHR47894">
    <property type="entry name" value="HTH-TYPE TRANSCRIPTIONAL REGULATOR GADX"/>
    <property type="match status" value="1"/>
</dbReference>
<dbReference type="InterPro" id="IPR009057">
    <property type="entry name" value="Homeodomain-like_sf"/>
</dbReference>